<feature type="compositionally biased region" description="Polar residues" evidence="3">
    <location>
        <begin position="468"/>
        <end position="490"/>
    </location>
</feature>
<dbReference type="EMBL" id="JADCNM010000014">
    <property type="protein sequence ID" value="KAG0453664.1"/>
    <property type="molecule type" value="Genomic_DNA"/>
</dbReference>
<dbReference type="Gene3D" id="1.20.58.1520">
    <property type="match status" value="1"/>
</dbReference>
<dbReference type="GO" id="GO:0008017">
    <property type="term" value="F:microtubule binding"/>
    <property type="evidence" value="ECO:0007669"/>
    <property type="project" value="InterPro"/>
</dbReference>
<comment type="caution">
    <text evidence="4">The sequence shown here is derived from an EMBL/GenBank/DDBJ whole genome shotgun (WGS) entry which is preliminary data.</text>
</comment>
<evidence type="ECO:0000256" key="3">
    <source>
        <dbReference type="SAM" id="MobiDB-lite"/>
    </source>
</evidence>
<dbReference type="AlphaFoldDB" id="A0A835PI72"/>
<sequence length="541" mass="62589">MGSLDIPASALSSALPESSCSYLLQELKLIWNEVGQEQSERERVLHELEQECLEVYKRKVDCANIARVRLHQTLADAEAELTNLLISLGERSFPGRTEIQKIYSEIVGRSEECVAATVNENDLSVKKLEEFHSELQRLNREKSNRLMRVQKYVREIDELAATMGMESAKIITGVHPSLDGSRDERSRSISDAILEMLDYTVKQLKDEKKKRMDKLCKLGKALTNLWNLMDAPVEDRQPFIKMGIFSSSFSEDNACHGSLTLDIIDQVELEVARLDQLKASKMKELFCRKTEELEGICKKSHMELPQQPFMDNILKLIMSGEIEHADLITTMEERISRAHEEASSRKDIMEKVERWIMSCNEERWLEDFSRDENRYSVSKGIHKNLQRAERARITVNRIPALVEMIIAKTKIWEEEREKNFLYDEVPLMAMLEEYKLLRREKEEEKHRQREKKKVQTTAEKTDPLRSRPGTSTSRIPNRNMNNSFISTSPLSRRVSGHKDQLGSNSSATHFARSKKESNRMQTCEVHHLPDPYGIQRNCHPV</sequence>
<protein>
    <recommendedName>
        <fullName evidence="6">65-kDa microtubule-associated protein 8</fullName>
    </recommendedName>
</protein>
<evidence type="ECO:0000256" key="1">
    <source>
        <dbReference type="ARBA" id="ARBA00006187"/>
    </source>
</evidence>
<dbReference type="InterPro" id="IPR007145">
    <property type="entry name" value="MAP65_Ase1_PRC1"/>
</dbReference>
<dbReference type="PANTHER" id="PTHR19321:SF3">
    <property type="entry name" value="65-KDA MICROTUBULE-ASSOCIATED PROTEIN 8"/>
    <property type="match status" value="1"/>
</dbReference>
<evidence type="ECO:0000313" key="4">
    <source>
        <dbReference type="EMBL" id="KAG0453664.1"/>
    </source>
</evidence>
<keyword evidence="2" id="KW-0493">Microtubule</keyword>
<comment type="similarity">
    <text evidence="1">Belongs to the MAP65/ASE1 family.</text>
</comment>
<dbReference type="GO" id="GO:0005737">
    <property type="term" value="C:cytoplasm"/>
    <property type="evidence" value="ECO:0007669"/>
    <property type="project" value="TreeGrafter"/>
</dbReference>
<feature type="region of interest" description="Disordered" evidence="3">
    <location>
        <begin position="442"/>
        <end position="519"/>
    </location>
</feature>
<proteinExistence type="inferred from homology"/>
<evidence type="ECO:0000256" key="2">
    <source>
        <dbReference type="ARBA" id="ARBA00022701"/>
    </source>
</evidence>
<gene>
    <name evidence="4" type="ORF">HPP92_024968</name>
</gene>
<evidence type="ECO:0008006" key="6">
    <source>
        <dbReference type="Google" id="ProtNLM"/>
    </source>
</evidence>
<name>A0A835PI72_VANPL</name>
<reference evidence="4 5" key="1">
    <citation type="journal article" date="2020" name="Nat. Food">
        <title>A phased Vanilla planifolia genome enables genetic improvement of flavour and production.</title>
        <authorList>
            <person name="Hasing T."/>
            <person name="Tang H."/>
            <person name="Brym M."/>
            <person name="Khazi F."/>
            <person name="Huang T."/>
            <person name="Chambers A.H."/>
        </authorList>
    </citation>
    <scope>NUCLEOTIDE SEQUENCE [LARGE SCALE GENOMIC DNA]</scope>
    <source>
        <tissue evidence="4">Leaf</tissue>
    </source>
</reference>
<accession>A0A835PI72</accession>
<evidence type="ECO:0000313" key="5">
    <source>
        <dbReference type="Proteomes" id="UP000639772"/>
    </source>
</evidence>
<dbReference type="PANTHER" id="PTHR19321">
    <property type="entry name" value="PROTEIN REGULATOR OF CYTOKINESIS 1 PRC1-RELATED"/>
    <property type="match status" value="1"/>
</dbReference>
<dbReference type="GO" id="GO:0005819">
    <property type="term" value="C:spindle"/>
    <property type="evidence" value="ECO:0007669"/>
    <property type="project" value="TreeGrafter"/>
</dbReference>
<organism evidence="4 5">
    <name type="scientific">Vanilla planifolia</name>
    <name type="common">Vanilla</name>
    <dbReference type="NCBI Taxonomy" id="51239"/>
    <lineage>
        <taxon>Eukaryota</taxon>
        <taxon>Viridiplantae</taxon>
        <taxon>Streptophyta</taxon>
        <taxon>Embryophyta</taxon>
        <taxon>Tracheophyta</taxon>
        <taxon>Spermatophyta</taxon>
        <taxon>Magnoliopsida</taxon>
        <taxon>Liliopsida</taxon>
        <taxon>Asparagales</taxon>
        <taxon>Orchidaceae</taxon>
        <taxon>Vanilloideae</taxon>
        <taxon>Vanilleae</taxon>
        <taxon>Vanilla</taxon>
    </lineage>
</organism>
<dbReference type="GO" id="GO:0005874">
    <property type="term" value="C:microtubule"/>
    <property type="evidence" value="ECO:0007669"/>
    <property type="project" value="UniProtKB-KW"/>
</dbReference>
<dbReference type="Proteomes" id="UP000639772">
    <property type="component" value="Unassembled WGS sequence"/>
</dbReference>
<dbReference type="OrthoDB" id="642895at2759"/>
<dbReference type="GO" id="GO:0000226">
    <property type="term" value="P:microtubule cytoskeleton organization"/>
    <property type="evidence" value="ECO:0007669"/>
    <property type="project" value="InterPro"/>
</dbReference>
<dbReference type="Pfam" id="PF03999">
    <property type="entry name" value="MAP65_ASE1"/>
    <property type="match status" value="2"/>
</dbReference>